<feature type="compositionally biased region" description="Low complexity" evidence="1">
    <location>
        <begin position="37"/>
        <end position="46"/>
    </location>
</feature>
<feature type="region of interest" description="Disordered" evidence="1">
    <location>
        <begin position="37"/>
        <end position="81"/>
    </location>
</feature>
<dbReference type="Proteomes" id="UP000235145">
    <property type="component" value="Unassembled WGS sequence"/>
</dbReference>
<comment type="caution">
    <text evidence="2">The sequence shown here is derived from an EMBL/GenBank/DDBJ whole genome shotgun (WGS) entry which is preliminary data.</text>
</comment>
<dbReference type="AlphaFoldDB" id="A0A9R1WXU8"/>
<name>A0A9R1WXU8_LACSA</name>
<feature type="region of interest" description="Disordered" evidence="1">
    <location>
        <begin position="105"/>
        <end position="134"/>
    </location>
</feature>
<keyword evidence="3" id="KW-1185">Reference proteome</keyword>
<reference evidence="2 3" key="1">
    <citation type="journal article" date="2017" name="Nat. Commun.">
        <title>Genome assembly with in vitro proximity ligation data and whole-genome triplication in lettuce.</title>
        <authorList>
            <person name="Reyes-Chin-Wo S."/>
            <person name="Wang Z."/>
            <person name="Yang X."/>
            <person name="Kozik A."/>
            <person name="Arikit S."/>
            <person name="Song C."/>
            <person name="Xia L."/>
            <person name="Froenicke L."/>
            <person name="Lavelle D.O."/>
            <person name="Truco M.J."/>
            <person name="Xia R."/>
            <person name="Zhu S."/>
            <person name="Xu C."/>
            <person name="Xu H."/>
            <person name="Xu X."/>
            <person name="Cox K."/>
            <person name="Korf I."/>
            <person name="Meyers B.C."/>
            <person name="Michelmore R.W."/>
        </authorList>
    </citation>
    <scope>NUCLEOTIDE SEQUENCE [LARGE SCALE GENOMIC DNA]</scope>
    <source>
        <strain evidence="3">cv. Salinas</strain>
        <tissue evidence="2">Seedlings</tissue>
    </source>
</reference>
<protein>
    <submittedName>
        <fullName evidence="2">Uncharacterized protein</fullName>
    </submittedName>
</protein>
<feature type="compositionally biased region" description="Polar residues" evidence="1">
    <location>
        <begin position="68"/>
        <end position="81"/>
    </location>
</feature>
<evidence type="ECO:0000313" key="3">
    <source>
        <dbReference type="Proteomes" id="UP000235145"/>
    </source>
</evidence>
<evidence type="ECO:0000313" key="2">
    <source>
        <dbReference type="EMBL" id="KAJ0190599.1"/>
    </source>
</evidence>
<feature type="compositionally biased region" description="Basic and acidic residues" evidence="1">
    <location>
        <begin position="52"/>
        <end position="62"/>
    </location>
</feature>
<dbReference type="EMBL" id="NBSK02000008">
    <property type="protein sequence ID" value="KAJ0190599.1"/>
    <property type="molecule type" value="Genomic_DNA"/>
</dbReference>
<sequence>MGRTIYTGRSSTEVGVCAELSDAGNWIFVCMRGRSLASSSFSSSESDVFRLTQEKRSSDAKNADATLLPTQQATPSSFSGGSYNQECQRKLLDLKISFKGASVGEFTELGPEDPQSQDQRVHRVMGLEGPTETH</sequence>
<evidence type="ECO:0000256" key="1">
    <source>
        <dbReference type="SAM" id="MobiDB-lite"/>
    </source>
</evidence>
<accession>A0A9R1WXU8</accession>
<proteinExistence type="predicted"/>
<gene>
    <name evidence="2" type="ORF">LSAT_V11C800390550</name>
</gene>
<organism evidence="2 3">
    <name type="scientific">Lactuca sativa</name>
    <name type="common">Garden lettuce</name>
    <dbReference type="NCBI Taxonomy" id="4236"/>
    <lineage>
        <taxon>Eukaryota</taxon>
        <taxon>Viridiplantae</taxon>
        <taxon>Streptophyta</taxon>
        <taxon>Embryophyta</taxon>
        <taxon>Tracheophyta</taxon>
        <taxon>Spermatophyta</taxon>
        <taxon>Magnoliopsida</taxon>
        <taxon>eudicotyledons</taxon>
        <taxon>Gunneridae</taxon>
        <taxon>Pentapetalae</taxon>
        <taxon>asterids</taxon>
        <taxon>campanulids</taxon>
        <taxon>Asterales</taxon>
        <taxon>Asteraceae</taxon>
        <taxon>Cichorioideae</taxon>
        <taxon>Cichorieae</taxon>
        <taxon>Lactucinae</taxon>
        <taxon>Lactuca</taxon>
    </lineage>
</organism>